<feature type="transmembrane region" description="Helical" evidence="2">
    <location>
        <begin position="12"/>
        <end position="33"/>
    </location>
</feature>
<protein>
    <submittedName>
        <fullName evidence="3">Uncharacterized protein</fullName>
    </submittedName>
</protein>
<dbReference type="EMBL" id="CYPW01000004">
    <property type="protein sequence ID" value="CUH50818.1"/>
    <property type="molecule type" value="Genomic_DNA"/>
</dbReference>
<feature type="compositionally biased region" description="Low complexity" evidence="1">
    <location>
        <begin position="50"/>
        <end position="59"/>
    </location>
</feature>
<evidence type="ECO:0000313" key="4">
    <source>
        <dbReference type="Proteomes" id="UP000054823"/>
    </source>
</evidence>
<keyword evidence="2" id="KW-0472">Membrane</keyword>
<proteinExistence type="predicted"/>
<dbReference type="AlphaFoldDB" id="A0A0P1EKQ4"/>
<organism evidence="3 4">
    <name type="scientific">Shimia marina</name>
    <dbReference type="NCBI Taxonomy" id="321267"/>
    <lineage>
        <taxon>Bacteria</taxon>
        <taxon>Pseudomonadati</taxon>
        <taxon>Pseudomonadota</taxon>
        <taxon>Alphaproteobacteria</taxon>
        <taxon>Rhodobacterales</taxon>
        <taxon>Roseobacteraceae</taxon>
    </lineage>
</organism>
<dbReference type="STRING" id="321267.SHM7688_00247"/>
<gene>
    <name evidence="3" type="ORF">SHM7688_00247</name>
</gene>
<sequence>MFPSLPTIAKTVVLTIFGSGLTIATGALVLGLGSTPLRADPAHACAANVPSAPTSALPAPSGPRPPLLIPGDADK</sequence>
<reference evidence="3 4" key="1">
    <citation type="submission" date="2015-09" db="EMBL/GenBank/DDBJ databases">
        <authorList>
            <consortium name="Swine Surveillance"/>
        </authorList>
    </citation>
    <scope>NUCLEOTIDE SEQUENCE [LARGE SCALE GENOMIC DNA]</scope>
    <source>
        <strain evidence="3 4">CECT 7688</strain>
    </source>
</reference>
<accession>A0A0P1EKQ4</accession>
<dbReference type="RefSeq" id="WP_058238209.1">
    <property type="nucleotide sequence ID" value="NZ_CYPW01000004.1"/>
</dbReference>
<keyword evidence="2" id="KW-1133">Transmembrane helix</keyword>
<name>A0A0P1EKQ4_9RHOB</name>
<evidence type="ECO:0000313" key="3">
    <source>
        <dbReference type="EMBL" id="CUH50818.1"/>
    </source>
</evidence>
<evidence type="ECO:0000256" key="2">
    <source>
        <dbReference type="SAM" id="Phobius"/>
    </source>
</evidence>
<dbReference type="Proteomes" id="UP000054823">
    <property type="component" value="Unassembled WGS sequence"/>
</dbReference>
<keyword evidence="2" id="KW-0812">Transmembrane</keyword>
<keyword evidence="4" id="KW-1185">Reference proteome</keyword>
<feature type="region of interest" description="Disordered" evidence="1">
    <location>
        <begin position="49"/>
        <end position="75"/>
    </location>
</feature>
<evidence type="ECO:0000256" key="1">
    <source>
        <dbReference type="SAM" id="MobiDB-lite"/>
    </source>
</evidence>